<evidence type="ECO:0000313" key="3">
    <source>
        <dbReference type="Proteomes" id="UP000199622"/>
    </source>
</evidence>
<dbReference type="AlphaFoldDB" id="A0A1H5CC15"/>
<reference evidence="3" key="1">
    <citation type="submission" date="2016-10" db="EMBL/GenBank/DDBJ databases">
        <authorList>
            <person name="Varghese N."/>
            <person name="Submissions S."/>
        </authorList>
    </citation>
    <scope>NUCLEOTIDE SEQUENCE [LARGE SCALE GENOMIC DNA]</scope>
    <source>
        <strain evidence="3">DSM 44544</strain>
    </source>
</reference>
<organism evidence="2 3">
    <name type="scientific">Amycolatopsis tolypomycina</name>
    <dbReference type="NCBI Taxonomy" id="208445"/>
    <lineage>
        <taxon>Bacteria</taxon>
        <taxon>Bacillati</taxon>
        <taxon>Actinomycetota</taxon>
        <taxon>Actinomycetes</taxon>
        <taxon>Pseudonocardiales</taxon>
        <taxon>Pseudonocardiaceae</taxon>
        <taxon>Amycolatopsis</taxon>
    </lineage>
</organism>
<evidence type="ECO:0008006" key="4">
    <source>
        <dbReference type="Google" id="ProtNLM"/>
    </source>
</evidence>
<sequence>MPQSPEPPAAEADDFPVLDPPQGSRITDDFLVRIRSAYALCLRRGLPPAPTIAELAAVSPRTVHKWVYTARARGIMPPGQRGRAG</sequence>
<gene>
    <name evidence="2" type="ORF">SAMN04489727_8697</name>
</gene>
<name>A0A1H5CC15_9PSEU</name>
<keyword evidence="3" id="KW-1185">Reference proteome</keyword>
<proteinExistence type="predicted"/>
<protein>
    <recommendedName>
        <fullName evidence="4">Helix-turn-helix domain-containing protein</fullName>
    </recommendedName>
</protein>
<dbReference type="EMBL" id="FNSO01000004">
    <property type="protein sequence ID" value="SED64051.1"/>
    <property type="molecule type" value="Genomic_DNA"/>
</dbReference>
<evidence type="ECO:0000256" key="1">
    <source>
        <dbReference type="SAM" id="MobiDB-lite"/>
    </source>
</evidence>
<dbReference type="Proteomes" id="UP000199622">
    <property type="component" value="Unassembled WGS sequence"/>
</dbReference>
<evidence type="ECO:0000313" key="2">
    <source>
        <dbReference type="EMBL" id="SED64051.1"/>
    </source>
</evidence>
<accession>A0A1H5CC15</accession>
<feature type="region of interest" description="Disordered" evidence="1">
    <location>
        <begin position="1"/>
        <end position="23"/>
    </location>
</feature>